<evidence type="ECO:0000313" key="1">
    <source>
        <dbReference type="EMBL" id="DAE07229.1"/>
    </source>
</evidence>
<reference evidence="1" key="1">
    <citation type="journal article" date="2021" name="Proc. Natl. Acad. Sci. U.S.A.">
        <title>A Catalog of Tens of Thousands of Viruses from Human Metagenomes Reveals Hidden Associations with Chronic Diseases.</title>
        <authorList>
            <person name="Tisza M.J."/>
            <person name="Buck C.B."/>
        </authorList>
    </citation>
    <scope>NUCLEOTIDE SEQUENCE</scope>
    <source>
        <strain evidence="1">CtOSJ35</strain>
    </source>
</reference>
<organism evidence="1">
    <name type="scientific">Siphoviridae sp. ctOSJ35</name>
    <dbReference type="NCBI Taxonomy" id="2825479"/>
    <lineage>
        <taxon>Viruses</taxon>
        <taxon>Duplodnaviria</taxon>
        <taxon>Heunggongvirae</taxon>
        <taxon>Uroviricota</taxon>
        <taxon>Caudoviricetes</taxon>
    </lineage>
</organism>
<protein>
    <submittedName>
        <fullName evidence="1">Uncharacterized protein</fullName>
    </submittedName>
</protein>
<accession>A0A8S5PKX6</accession>
<name>A0A8S5PKX6_9CAUD</name>
<dbReference type="EMBL" id="BK015447">
    <property type="protein sequence ID" value="DAE07229.1"/>
    <property type="molecule type" value="Genomic_DNA"/>
</dbReference>
<proteinExistence type="predicted"/>
<sequence>MRSPQNVMPVDVGGTQNQYQNQYQRNMSPEQWEYVQQVRRTGYDPNMMPQVQQPQQPEQSDPYNDFITEFNQCSNVVQASILENPEFKQCMAECDKKIQATMEAIVRPQVMQTQDGRVAFERLLASFRGVRDQAKQQEAQNMQRIQALMNDDVVRKRIEELEKNK</sequence>